<name>A0AA36MRA1_9DINO</name>
<dbReference type="Gene3D" id="3.40.50.150">
    <property type="entry name" value="Vaccinia Virus protein VP39"/>
    <property type="match status" value="1"/>
</dbReference>
<dbReference type="CDD" id="cd02440">
    <property type="entry name" value="AdoMet_MTases"/>
    <property type="match status" value="1"/>
</dbReference>
<reference evidence="2" key="1">
    <citation type="submission" date="2023-08" db="EMBL/GenBank/DDBJ databases">
        <authorList>
            <person name="Chen Y."/>
            <person name="Shah S."/>
            <person name="Dougan E. K."/>
            <person name="Thang M."/>
            <person name="Chan C."/>
        </authorList>
    </citation>
    <scope>NUCLEOTIDE SEQUENCE</scope>
</reference>
<dbReference type="InterPro" id="IPR039769">
    <property type="entry name" value="Bud23-like"/>
</dbReference>
<comment type="caution">
    <text evidence="2">The sequence shown here is derived from an EMBL/GenBank/DDBJ whole genome shotgun (WGS) entry which is preliminary data.</text>
</comment>
<evidence type="ECO:0000259" key="1">
    <source>
        <dbReference type="Pfam" id="PF08241"/>
    </source>
</evidence>
<dbReference type="InterPro" id="IPR029063">
    <property type="entry name" value="SAM-dependent_MTases_sf"/>
</dbReference>
<keyword evidence="3" id="KW-1185">Reference proteome</keyword>
<gene>
    <name evidence="2" type="ORF">EVOR1521_LOCUS6074</name>
</gene>
<organism evidence="2 3">
    <name type="scientific">Effrenium voratum</name>
    <dbReference type="NCBI Taxonomy" id="2562239"/>
    <lineage>
        <taxon>Eukaryota</taxon>
        <taxon>Sar</taxon>
        <taxon>Alveolata</taxon>
        <taxon>Dinophyceae</taxon>
        <taxon>Suessiales</taxon>
        <taxon>Symbiodiniaceae</taxon>
        <taxon>Effrenium</taxon>
    </lineage>
</organism>
<dbReference type="PANTHER" id="PTHR12734">
    <property type="entry name" value="METHYLTRANSFERASE-RELATED"/>
    <property type="match status" value="1"/>
</dbReference>
<dbReference type="AlphaFoldDB" id="A0AA36MRA1"/>
<dbReference type="GO" id="GO:0005730">
    <property type="term" value="C:nucleolus"/>
    <property type="evidence" value="ECO:0007669"/>
    <property type="project" value="TreeGrafter"/>
</dbReference>
<protein>
    <recommendedName>
        <fullName evidence="1">Methyltransferase type 11 domain-containing protein</fullName>
    </recommendedName>
</protein>
<evidence type="ECO:0000313" key="2">
    <source>
        <dbReference type="EMBL" id="CAJ1377218.1"/>
    </source>
</evidence>
<dbReference type="GO" id="GO:0016435">
    <property type="term" value="F:rRNA (guanine) methyltransferase activity"/>
    <property type="evidence" value="ECO:0007669"/>
    <property type="project" value="InterPro"/>
</dbReference>
<proteinExistence type="predicted"/>
<dbReference type="InterPro" id="IPR013216">
    <property type="entry name" value="Methyltransf_11"/>
</dbReference>
<feature type="domain" description="Methyltransferase type 11" evidence="1">
    <location>
        <begin position="90"/>
        <end position="174"/>
    </location>
</feature>
<dbReference type="EMBL" id="CAUJNA010000447">
    <property type="protein sequence ID" value="CAJ1377218.1"/>
    <property type="molecule type" value="Genomic_DNA"/>
</dbReference>
<sequence length="349" mass="38506">MVLEERALQLYTAPFGGQSLQAFKYGSLTPAWAWKEEDRASFDADRYYDSERTAGYTEHNRGSQETLARRTLQLCSVQTESTDQETLLAVDLGCGSGLSSKAGSQCHLAVIGVDLSSEMLRSDEWEAEKHLSPMSGERLRCDLAQPLPFRSQVFDLCYSVSAVHYLATASGAEQRIRALTGSLRRILVPEARPVALQAYLTRSSGAVEAFQAAARKDGWLCDLVVDQSHGRPAERDYLYLRKGGTELAPRCALYSHAKATCALALEAWAQRQKAPLVRLDGAHRAWLVREHDRFARRLLRLHKRVADGASLDHAAPPGTDAAALAQRLAGIEEMEEEARLSAVLSILHS</sequence>
<dbReference type="Proteomes" id="UP001178507">
    <property type="component" value="Unassembled WGS sequence"/>
</dbReference>
<dbReference type="SUPFAM" id="SSF53335">
    <property type="entry name" value="S-adenosyl-L-methionine-dependent methyltransferases"/>
    <property type="match status" value="1"/>
</dbReference>
<dbReference type="GO" id="GO:0070476">
    <property type="term" value="P:rRNA (guanine-N7)-methylation"/>
    <property type="evidence" value="ECO:0007669"/>
    <property type="project" value="InterPro"/>
</dbReference>
<dbReference type="PANTHER" id="PTHR12734:SF0">
    <property type="entry name" value="18S RRNA (GUANINE-N(7))-METHYLTRANSFERASE-RELATED"/>
    <property type="match status" value="1"/>
</dbReference>
<accession>A0AA36MRA1</accession>
<dbReference type="Pfam" id="PF08241">
    <property type="entry name" value="Methyltransf_11"/>
    <property type="match status" value="1"/>
</dbReference>
<evidence type="ECO:0000313" key="3">
    <source>
        <dbReference type="Proteomes" id="UP001178507"/>
    </source>
</evidence>